<proteinExistence type="predicted"/>
<dbReference type="EnsemblMetazoa" id="Aqu2.1.35644_001">
    <property type="protein sequence ID" value="Aqu2.1.35644_001"/>
    <property type="gene ID" value="Aqu2.1.35644"/>
</dbReference>
<reference evidence="1" key="1">
    <citation type="submission" date="2017-05" db="UniProtKB">
        <authorList>
            <consortium name="EnsemblMetazoa"/>
        </authorList>
    </citation>
    <scope>IDENTIFICATION</scope>
</reference>
<accession>A0A1X7V761</accession>
<evidence type="ECO:0000313" key="1">
    <source>
        <dbReference type="EnsemblMetazoa" id="Aqu2.1.35644_001"/>
    </source>
</evidence>
<dbReference type="InParanoid" id="A0A1X7V761"/>
<sequence>KDAQKRHFKQSLKTSKKKIDVSQFDPDKRFIVPKHVYRSNDFILAKEKVLSAIAQERIYKALNRYLISMVAEHCHETVEIVSLENPESVVVEMAFKNIFGPLMPLHEVTNNDFLLAWIADQSVPSDSLVIKGDKYPIDDCHFSCKL</sequence>
<name>A0A1X7V761_AMPQE</name>
<protein>
    <submittedName>
        <fullName evidence="1">Uncharacterized protein</fullName>
    </submittedName>
</protein>
<dbReference type="AlphaFoldDB" id="A0A1X7V761"/>
<organism evidence="1">
    <name type="scientific">Amphimedon queenslandica</name>
    <name type="common">Sponge</name>
    <dbReference type="NCBI Taxonomy" id="400682"/>
    <lineage>
        <taxon>Eukaryota</taxon>
        <taxon>Metazoa</taxon>
        <taxon>Porifera</taxon>
        <taxon>Demospongiae</taxon>
        <taxon>Heteroscleromorpha</taxon>
        <taxon>Haplosclerida</taxon>
        <taxon>Niphatidae</taxon>
        <taxon>Amphimedon</taxon>
    </lineage>
</organism>